<dbReference type="RefSeq" id="WP_075417944.1">
    <property type="nucleotide sequence ID" value="NZ_MSKL01000012.1"/>
</dbReference>
<sequence>MTIERKAGIAYSIRFSVGAILYSVGVLVGLRWARSMEDDPLRFALALLPMVGVVVCAWAMVRLAWEADEMQARKVMEALVVSAAGTVITSIAYSLLEEVGAPRVSLIWVSAVWAFFFGIGMLWSTWRYR</sequence>
<keyword evidence="1" id="KW-0472">Membrane</keyword>
<name>A0A1Q8VNU0_9ACTO</name>
<evidence type="ECO:0000313" key="2">
    <source>
        <dbReference type="EMBL" id="OLO49764.1"/>
    </source>
</evidence>
<gene>
    <name evidence="2" type="ORF">BKH28_06050</name>
</gene>
<accession>A0A1Q8VNU0</accession>
<feature type="transmembrane region" description="Helical" evidence="1">
    <location>
        <begin position="77"/>
        <end position="95"/>
    </location>
</feature>
<evidence type="ECO:0000256" key="1">
    <source>
        <dbReference type="SAM" id="Phobius"/>
    </source>
</evidence>
<keyword evidence="1" id="KW-1133">Transmembrane helix</keyword>
<feature type="transmembrane region" description="Helical" evidence="1">
    <location>
        <begin position="107"/>
        <end position="126"/>
    </location>
</feature>
<organism evidence="2 3">
    <name type="scientific">Actinomyces oris</name>
    <dbReference type="NCBI Taxonomy" id="544580"/>
    <lineage>
        <taxon>Bacteria</taxon>
        <taxon>Bacillati</taxon>
        <taxon>Actinomycetota</taxon>
        <taxon>Actinomycetes</taxon>
        <taxon>Actinomycetales</taxon>
        <taxon>Actinomycetaceae</taxon>
        <taxon>Actinomyces</taxon>
    </lineage>
</organism>
<feature type="transmembrane region" description="Helical" evidence="1">
    <location>
        <begin position="44"/>
        <end position="65"/>
    </location>
</feature>
<evidence type="ECO:0000313" key="3">
    <source>
        <dbReference type="Proteomes" id="UP000186394"/>
    </source>
</evidence>
<proteinExistence type="predicted"/>
<comment type="caution">
    <text evidence="2">The sequence shown here is derived from an EMBL/GenBank/DDBJ whole genome shotgun (WGS) entry which is preliminary data.</text>
</comment>
<dbReference type="EMBL" id="MSKL01000012">
    <property type="protein sequence ID" value="OLO49764.1"/>
    <property type="molecule type" value="Genomic_DNA"/>
</dbReference>
<feature type="transmembrane region" description="Helical" evidence="1">
    <location>
        <begin position="12"/>
        <end position="32"/>
    </location>
</feature>
<protein>
    <submittedName>
        <fullName evidence="2">Uncharacterized protein</fullName>
    </submittedName>
</protein>
<reference evidence="2 3" key="1">
    <citation type="submission" date="2016-12" db="EMBL/GenBank/DDBJ databases">
        <title>Genomic comparison of strains in the 'Actinomyces naeslundii' group.</title>
        <authorList>
            <person name="Mughal S.R."/>
            <person name="Do T."/>
            <person name="Gilbert S.C."/>
            <person name="Witherden E.A."/>
            <person name="Didelot X."/>
            <person name="Beighton D."/>
        </authorList>
    </citation>
    <scope>NUCLEOTIDE SEQUENCE [LARGE SCALE GENOMIC DNA]</scope>
    <source>
        <strain evidence="2 3">P6N</strain>
    </source>
</reference>
<dbReference type="Proteomes" id="UP000186394">
    <property type="component" value="Unassembled WGS sequence"/>
</dbReference>
<dbReference type="OrthoDB" id="6107348at2"/>
<dbReference type="AlphaFoldDB" id="A0A1Q8VNU0"/>
<keyword evidence="1" id="KW-0812">Transmembrane</keyword>